<keyword evidence="2" id="KW-0472">Membrane</keyword>
<dbReference type="AlphaFoldDB" id="A0A8C4DBY7"/>
<dbReference type="Ensembl" id="ENSDLAT00005001876.2">
    <property type="protein sequence ID" value="ENSDLAP00005001798.2"/>
    <property type="gene ID" value="ENSDLAG00005000844.2"/>
</dbReference>
<feature type="transmembrane region" description="Helical" evidence="2">
    <location>
        <begin position="223"/>
        <end position="244"/>
    </location>
</feature>
<feature type="compositionally biased region" description="Polar residues" evidence="1">
    <location>
        <begin position="358"/>
        <end position="374"/>
    </location>
</feature>
<accession>A0A8C4DBY7</accession>
<feature type="region of interest" description="Disordered" evidence="1">
    <location>
        <begin position="310"/>
        <end position="401"/>
    </location>
</feature>
<dbReference type="GeneTree" id="ENSGT00740000117046"/>
<name>A0A8C4DBY7_DICLA</name>
<evidence type="ECO:0000313" key="3">
    <source>
        <dbReference type="Ensembl" id="ENSDLAP00005001798.2"/>
    </source>
</evidence>
<evidence type="ECO:0000256" key="2">
    <source>
        <dbReference type="SAM" id="Phobius"/>
    </source>
</evidence>
<reference evidence="3" key="1">
    <citation type="submission" date="2025-08" db="UniProtKB">
        <authorList>
            <consortium name="Ensembl"/>
        </authorList>
    </citation>
    <scope>IDENTIFICATION</scope>
</reference>
<organism evidence="3 4">
    <name type="scientific">Dicentrarchus labrax</name>
    <name type="common">European seabass</name>
    <name type="synonym">Morone labrax</name>
    <dbReference type="NCBI Taxonomy" id="13489"/>
    <lineage>
        <taxon>Eukaryota</taxon>
        <taxon>Metazoa</taxon>
        <taxon>Chordata</taxon>
        <taxon>Craniata</taxon>
        <taxon>Vertebrata</taxon>
        <taxon>Euteleostomi</taxon>
        <taxon>Actinopterygii</taxon>
        <taxon>Neopterygii</taxon>
        <taxon>Teleostei</taxon>
        <taxon>Neoteleostei</taxon>
        <taxon>Acanthomorphata</taxon>
        <taxon>Eupercaria</taxon>
        <taxon>Moronidae</taxon>
        <taxon>Dicentrarchus</taxon>
    </lineage>
</organism>
<feature type="compositionally biased region" description="Basic and acidic residues" evidence="1">
    <location>
        <begin position="319"/>
        <end position="330"/>
    </location>
</feature>
<keyword evidence="4" id="KW-1185">Reference proteome</keyword>
<protein>
    <submittedName>
        <fullName evidence="3">Uncharacterized protein</fullName>
    </submittedName>
</protein>
<reference evidence="3" key="2">
    <citation type="submission" date="2025-09" db="UniProtKB">
        <authorList>
            <consortium name="Ensembl"/>
        </authorList>
    </citation>
    <scope>IDENTIFICATION</scope>
</reference>
<evidence type="ECO:0000313" key="4">
    <source>
        <dbReference type="Proteomes" id="UP000694389"/>
    </source>
</evidence>
<sequence length="401" mass="42712">MTGEVGNEFTHSQLTTQEASSLNQLSEVTTEKDTTKPSTKPSLQTIQTNPSTTFLPNIQTAAATTNSISSQLVNNSSTVDMKFTTEVQLKVTTLAAMVVTSQVSNPTKTTMAPRVLSSSTQGQETGKTSTSQLTSDKITHLSTHPRQSTIIISTATTSTKTVESKSASTSPVRGGDATKSTRLYKTSMATTKKPFTLITKAKKRQHPDEKNAKDKNGTNHSKAVAGVIGGSLVFMMVGFLVIYVKKRKLQRQQITTSEWAGPSPFLEGGADNGQVTLRSSNRISLSSFLPQRLSKRLSLLPEADEELEDLTAGTTFGNKRQESTAGREVDGNDAQESNGAVVVVPEVKSTGDAPETFVSVSPSQTDSTNNNSEIVNPENPPTLSGTAENAEAQLNDGLGQP</sequence>
<feature type="compositionally biased region" description="Polar residues" evidence="1">
    <location>
        <begin position="9"/>
        <end position="28"/>
    </location>
</feature>
<keyword evidence="2" id="KW-1133">Transmembrane helix</keyword>
<feature type="region of interest" description="Disordered" evidence="1">
    <location>
        <begin position="107"/>
        <end position="142"/>
    </location>
</feature>
<proteinExistence type="predicted"/>
<feature type="region of interest" description="Disordered" evidence="1">
    <location>
        <begin position="1"/>
        <end position="52"/>
    </location>
</feature>
<keyword evidence="2" id="KW-0812">Transmembrane</keyword>
<dbReference type="Proteomes" id="UP000694389">
    <property type="component" value="Unassembled WGS sequence"/>
</dbReference>
<evidence type="ECO:0000256" key="1">
    <source>
        <dbReference type="SAM" id="MobiDB-lite"/>
    </source>
</evidence>
<feature type="compositionally biased region" description="Polar residues" evidence="1">
    <location>
        <begin position="36"/>
        <end position="52"/>
    </location>
</feature>